<dbReference type="Proteomes" id="UP000186040">
    <property type="component" value="Unassembled WGS sequence"/>
</dbReference>
<dbReference type="Pfam" id="PF13349">
    <property type="entry name" value="DUF4097"/>
    <property type="match status" value="1"/>
</dbReference>
<reference evidence="2 3" key="1">
    <citation type="submission" date="2016-10" db="EMBL/GenBank/DDBJ databases">
        <title>The Draft Genome Sequence of Actinokineospora bangkokensis 44EHWT reveals the biosynthetic pathway of antifungal compounds Thailandins with unusual extender unit butylmalonyl-CoA.</title>
        <authorList>
            <person name="Greule A."/>
            <person name="Intra B."/>
            <person name="Flemming S."/>
            <person name="Rommel M.G."/>
            <person name="Panbangred W."/>
            <person name="Bechthold A."/>
        </authorList>
    </citation>
    <scope>NUCLEOTIDE SEQUENCE [LARGE SCALE GENOMIC DNA]</scope>
    <source>
        <strain evidence="2 3">44EHW</strain>
    </source>
</reference>
<name>A0A1Q9LMP3_9PSEU</name>
<comment type="caution">
    <text evidence="2">The sequence shown here is derived from an EMBL/GenBank/DDBJ whole genome shotgun (WGS) entry which is preliminary data.</text>
</comment>
<organism evidence="2 3">
    <name type="scientific">Actinokineospora bangkokensis</name>
    <dbReference type="NCBI Taxonomy" id="1193682"/>
    <lineage>
        <taxon>Bacteria</taxon>
        <taxon>Bacillati</taxon>
        <taxon>Actinomycetota</taxon>
        <taxon>Actinomycetes</taxon>
        <taxon>Pseudonocardiales</taxon>
        <taxon>Pseudonocardiaceae</taxon>
        <taxon>Actinokineospora</taxon>
    </lineage>
</organism>
<gene>
    <name evidence="2" type="ORF">BJP25_17540</name>
</gene>
<dbReference type="OrthoDB" id="3252095at2"/>
<evidence type="ECO:0000313" key="3">
    <source>
        <dbReference type="Proteomes" id="UP000186040"/>
    </source>
</evidence>
<evidence type="ECO:0000313" key="2">
    <source>
        <dbReference type="EMBL" id="OLR93285.1"/>
    </source>
</evidence>
<dbReference type="InterPro" id="IPR025164">
    <property type="entry name" value="Toastrack_DUF4097"/>
</dbReference>
<dbReference type="EMBL" id="MKQR01000011">
    <property type="protein sequence ID" value="OLR93285.1"/>
    <property type="molecule type" value="Genomic_DNA"/>
</dbReference>
<dbReference type="STRING" id="1193682.BJP25_17540"/>
<dbReference type="AlphaFoldDB" id="A0A1Q9LMP3"/>
<protein>
    <recommendedName>
        <fullName evidence="1">DUF4097 domain-containing protein</fullName>
    </recommendedName>
</protein>
<sequence length="281" mass="28972">MPTFDTPDPITLDLELGVGDVLITAGDRADTTVEVRPSDAAEESDVDAARRVRVDLAGGVLRVSGPKIRAFDFSRKSRSVEVVVELPSGSTVAAEAQMANIRATGRLGQCRVKTSMGNVALERTGALRLDTSTGHVTVGAVAGDAEVATGSGAVRIGSVDGAVVVRNSNGGTEIGTAAGDVRVRSANGDIRVERARAAVDAKSSNGSVRVAEVARGSVVLETAMGDLEVGIAAGTAAWLQVDTGFGQVRNLMDDADRPAASDETVEVRGRTSYGDITIRRA</sequence>
<accession>A0A1Q9LMP3</accession>
<evidence type="ECO:0000259" key="1">
    <source>
        <dbReference type="Pfam" id="PF13349"/>
    </source>
</evidence>
<feature type="domain" description="DUF4097" evidence="1">
    <location>
        <begin position="13"/>
        <end position="230"/>
    </location>
</feature>
<proteinExistence type="predicted"/>
<dbReference type="RefSeq" id="WP_075974987.1">
    <property type="nucleotide sequence ID" value="NZ_MKQR01000011.1"/>
</dbReference>
<keyword evidence="3" id="KW-1185">Reference proteome</keyword>